<dbReference type="PROSITE" id="PS50077">
    <property type="entry name" value="HEAT_REPEAT"/>
    <property type="match status" value="1"/>
</dbReference>
<feature type="region of interest" description="Disordered" evidence="4">
    <location>
        <begin position="94"/>
        <end position="115"/>
    </location>
</feature>
<dbReference type="InterPro" id="IPR000225">
    <property type="entry name" value="Armadillo"/>
</dbReference>
<dbReference type="SUPFAM" id="SSF48371">
    <property type="entry name" value="ARM repeat"/>
    <property type="match status" value="1"/>
</dbReference>
<dbReference type="InterPro" id="IPR016024">
    <property type="entry name" value="ARM-type_fold"/>
</dbReference>
<evidence type="ECO:0000313" key="6">
    <source>
        <dbReference type="Proteomes" id="UP001141552"/>
    </source>
</evidence>
<keyword evidence="1" id="KW-0677">Repeat</keyword>
<evidence type="ECO:0000256" key="2">
    <source>
        <dbReference type="PROSITE-ProRule" id="PRU00103"/>
    </source>
</evidence>
<dbReference type="PANTHER" id="PTHR47451:SF1">
    <property type="entry name" value="ARM REPEAT SUPERFAMILY PROTEIN"/>
    <property type="match status" value="1"/>
</dbReference>
<reference evidence="5" key="2">
    <citation type="journal article" date="2023" name="Plants (Basel)">
        <title>Annotation of the Turnera subulata (Passifloraceae) Draft Genome Reveals the S-Locus Evolved after the Divergence of Turneroideae from Passifloroideae in a Stepwise Manner.</title>
        <authorList>
            <person name="Henning P.M."/>
            <person name="Roalson E.H."/>
            <person name="Mir W."/>
            <person name="McCubbin A.G."/>
            <person name="Shore J.S."/>
        </authorList>
    </citation>
    <scope>NUCLEOTIDE SEQUENCE</scope>
    <source>
        <strain evidence="5">F60SS</strain>
    </source>
</reference>
<dbReference type="Proteomes" id="UP001141552">
    <property type="component" value="Unassembled WGS sequence"/>
</dbReference>
<evidence type="ECO:0000256" key="4">
    <source>
        <dbReference type="SAM" id="MobiDB-lite"/>
    </source>
</evidence>
<comment type="caution">
    <text evidence="5">The sequence shown here is derived from an EMBL/GenBank/DDBJ whole genome shotgun (WGS) entry which is preliminary data.</text>
</comment>
<dbReference type="InterPro" id="IPR021133">
    <property type="entry name" value="HEAT_type_2"/>
</dbReference>
<dbReference type="AlphaFoldDB" id="A0A9Q0G3J1"/>
<accession>A0A9Q0G3J1</accession>
<evidence type="ECO:0000313" key="5">
    <source>
        <dbReference type="EMBL" id="KAJ4841296.1"/>
    </source>
</evidence>
<keyword evidence="6" id="KW-1185">Reference proteome</keyword>
<name>A0A9Q0G3J1_9ROSI</name>
<evidence type="ECO:0000256" key="1">
    <source>
        <dbReference type="ARBA" id="ARBA00022737"/>
    </source>
</evidence>
<feature type="repeat" description="ARM" evidence="3">
    <location>
        <begin position="162"/>
        <end position="204"/>
    </location>
</feature>
<dbReference type="Gene3D" id="1.25.10.10">
    <property type="entry name" value="Leucine-rich Repeat Variant"/>
    <property type="match status" value="2"/>
</dbReference>
<evidence type="ECO:0000256" key="3">
    <source>
        <dbReference type="PROSITE-ProRule" id="PRU00259"/>
    </source>
</evidence>
<sequence length="347" mass="38090">MRRSQKTKNGQYPPLDIKPPYLQNTILNIHAEVYACSVKPTKPRRRKPRKVSSFSVFTGPQFGIFDGSNAISKPSSYLVGTVLRKATGDDNDAVAATPQQLSSKSEESNHGSSSIGESYVPLLVRMLGLDNDPSDREQAIVTLWQYSQEGRKCIDNIMQFQGCINLIVNLLQSESTSASEAAAGLLRSISSINSYRDMVAESGAIEEITALLRQPSLATHKIANSYILPLLVKSLDDEEMKVKEAAGGVLANLALTHSNHPIMVEAGVIPKLAEFLTAQFKPEAKVIWEEALNTLVELAKNEYYRILIIEEGLIPLPLIGAAAYKSFTPNLKSWPTFPDGTEVERSD</sequence>
<dbReference type="PROSITE" id="PS50176">
    <property type="entry name" value="ARM_REPEAT"/>
    <property type="match status" value="2"/>
</dbReference>
<dbReference type="InterPro" id="IPR011989">
    <property type="entry name" value="ARM-like"/>
</dbReference>
<gene>
    <name evidence="5" type="ORF">Tsubulata_030574</name>
</gene>
<protein>
    <submittedName>
        <fullName evidence="5">Uncharacterized protein</fullName>
    </submittedName>
</protein>
<reference evidence="5" key="1">
    <citation type="submission" date="2022-02" db="EMBL/GenBank/DDBJ databases">
        <authorList>
            <person name="Henning P.M."/>
            <person name="McCubbin A.G."/>
            <person name="Shore J.S."/>
        </authorList>
    </citation>
    <scope>NUCLEOTIDE SEQUENCE</scope>
    <source>
        <strain evidence="5">F60SS</strain>
        <tissue evidence="5">Leaves</tissue>
    </source>
</reference>
<dbReference type="SMART" id="SM00185">
    <property type="entry name" value="ARM"/>
    <property type="match status" value="4"/>
</dbReference>
<dbReference type="PANTHER" id="PTHR47451">
    <property type="entry name" value="ARM REPEAT SUPERFAMILY PROTEIN"/>
    <property type="match status" value="1"/>
</dbReference>
<feature type="repeat" description="ARM" evidence="3">
    <location>
        <begin position="226"/>
        <end position="268"/>
    </location>
</feature>
<dbReference type="OrthoDB" id="409644at2759"/>
<dbReference type="EMBL" id="JAKUCV010002824">
    <property type="protein sequence ID" value="KAJ4841296.1"/>
    <property type="molecule type" value="Genomic_DNA"/>
</dbReference>
<proteinExistence type="predicted"/>
<feature type="repeat" description="HEAT" evidence="2">
    <location>
        <begin position="227"/>
        <end position="265"/>
    </location>
</feature>
<organism evidence="5 6">
    <name type="scientific">Turnera subulata</name>
    <dbReference type="NCBI Taxonomy" id="218843"/>
    <lineage>
        <taxon>Eukaryota</taxon>
        <taxon>Viridiplantae</taxon>
        <taxon>Streptophyta</taxon>
        <taxon>Embryophyta</taxon>
        <taxon>Tracheophyta</taxon>
        <taxon>Spermatophyta</taxon>
        <taxon>Magnoliopsida</taxon>
        <taxon>eudicotyledons</taxon>
        <taxon>Gunneridae</taxon>
        <taxon>Pentapetalae</taxon>
        <taxon>rosids</taxon>
        <taxon>fabids</taxon>
        <taxon>Malpighiales</taxon>
        <taxon>Passifloraceae</taxon>
        <taxon>Turnera</taxon>
    </lineage>
</organism>